<dbReference type="HOGENOM" id="CLU_049301_17_0_2"/>
<proteinExistence type="predicted"/>
<name>A0A0D5C592_9ARCH</name>
<sequence length="153" mass="17396">MNNNSSINTDVFKNILVTYVKPTNKETAFNMGLAMAKTNHSKLSVIEFSQDESPQFVFFKTKKDKTKADKHKAKILNLLKKFEAKAHEENISLKTSFKSTESLVDSIVEYVDSNKIDLLIVDHPHLSNSEQQHFNDVVSAIHEEVKCNVLTLK</sequence>
<dbReference type="KEGG" id="nin:NADRNF5_1847"/>
<evidence type="ECO:0000259" key="1">
    <source>
        <dbReference type="Pfam" id="PF00582"/>
    </source>
</evidence>
<dbReference type="InterPro" id="IPR006016">
    <property type="entry name" value="UspA"/>
</dbReference>
<dbReference type="STRING" id="1580092.NADRNF5_1847"/>
<dbReference type="InterPro" id="IPR014729">
    <property type="entry name" value="Rossmann-like_a/b/a_fold"/>
</dbReference>
<dbReference type="RefSeq" id="WP_048117573.1">
    <property type="nucleotide sequence ID" value="NZ_CP011070.1"/>
</dbReference>
<organism evidence="2 3">
    <name type="scientific">Nitrosopumilus adriaticus</name>
    <dbReference type="NCBI Taxonomy" id="1580092"/>
    <lineage>
        <taxon>Archaea</taxon>
        <taxon>Nitrososphaerota</taxon>
        <taxon>Nitrososphaeria</taxon>
        <taxon>Nitrosopumilales</taxon>
        <taxon>Nitrosopumilaceae</taxon>
        <taxon>Nitrosopumilus</taxon>
    </lineage>
</organism>
<keyword evidence="3" id="KW-1185">Reference proteome</keyword>
<protein>
    <recommendedName>
        <fullName evidence="1">UspA domain-containing protein</fullName>
    </recommendedName>
</protein>
<gene>
    <name evidence="2" type="ORF">NADRNF5_1847</name>
</gene>
<dbReference type="SUPFAM" id="SSF52402">
    <property type="entry name" value="Adenine nucleotide alpha hydrolases-like"/>
    <property type="match status" value="1"/>
</dbReference>
<feature type="domain" description="UspA" evidence="1">
    <location>
        <begin position="12"/>
        <end position="152"/>
    </location>
</feature>
<dbReference type="AlphaFoldDB" id="A0A0D5C592"/>
<dbReference type="EMBL" id="CP011070">
    <property type="protein sequence ID" value="AJW71525.1"/>
    <property type="molecule type" value="Genomic_DNA"/>
</dbReference>
<dbReference type="Pfam" id="PF00582">
    <property type="entry name" value="Usp"/>
    <property type="match status" value="1"/>
</dbReference>
<accession>A0A0D5C592</accession>
<dbReference type="Gene3D" id="3.40.50.620">
    <property type="entry name" value="HUPs"/>
    <property type="match status" value="1"/>
</dbReference>
<dbReference type="Proteomes" id="UP000032408">
    <property type="component" value="Chromosome"/>
</dbReference>
<dbReference type="GeneID" id="24821014"/>
<reference evidence="2 3" key="2">
    <citation type="journal article" date="2016" name="ISME J.">
        <title>Physiological and genomic characterization of two novel marine thaumarchaeal strains indicates niche differentiation.</title>
        <authorList>
            <person name="Bayer B."/>
            <person name="Vojvoda J."/>
            <person name="Offre P."/>
            <person name="Alves R.J."/>
            <person name="Elisabeth N.H."/>
            <person name="Garcia J.A."/>
            <person name="Volland J.M."/>
            <person name="Srivastava A."/>
            <person name="Schleper C."/>
            <person name="Herndl G.J."/>
        </authorList>
    </citation>
    <scope>NUCLEOTIDE SEQUENCE [LARGE SCALE GENOMIC DNA]</scope>
    <source>
        <strain evidence="2 3">NF5</strain>
    </source>
</reference>
<reference evidence="3" key="1">
    <citation type="submission" date="2015-03" db="EMBL/GenBank/DDBJ databases">
        <title>Characterization of two novel Thaumarchaeota isolated from the Northern Adriatic Sea.</title>
        <authorList>
            <person name="Bayer B."/>
            <person name="Vojvoda J."/>
            <person name="Offre P."/>
            <person name="Srivastava A."/>
            <person name="Elisabeth N."/>
            <person name="Garcia J.A.L."/>
            <person name="Schleper C."/>
            <person name="Herndl G.J."/>
        </authorList>
    </citation>
    <scope>NUCLEOTIDE SEQUENCE [LARGE SCALE GENOMIC DNA]</scope>
    <source>
        <strain evidence="3">NF5</strain>
    </source>
</reference>
<evidence type="ECO:0000313" key="3">
    <source>
        <dbReference type="Proteomes" id="UP000032408"/>
    </source>
</evidence>
<evidence type="ECO:0000313" key="2">
    <source>
        <dbReference type="EMBL" id="AJW71525.1"/>
    </source>
</evidence>